<organism evidence="2 3">
    <name type="scientific">Halolactibacillus miurensis</name>
    <dbReference type="NCBI Taxonomy" id="306541"/>
    <lineage>
        <taxon>Bacteria</taxon>
        <taxon>Bacillati</taxon>
        <taxon>Bacillota</taxon>
        <taxon>Bacilli</taxon>
        <taxon>Bacillales</taxon>
        <taxon>Bacillaceae</taxon>
        <taxon>Halolactibacillus</taxon>
    </lineage>
</organism>
<name>A0A1I6RZU6_9BACI</name>
<dbReference type="EMBL" id="FPAI01000007">
    <property type="protein sequence ID" value="SFS70018.1"/>
    <property type="molecule type" value="Genomic_DNA"/>
</dbReference>
<evidence type="ECO:0000313" key="1">
    <source>
        <dbReference type="EMBL" id="GEM04529.1"/>
    </source>
</evidence>
<dbReference type="OrthoDB" id="2082019at2"/>
<proteinExistence type="predicted"/>
<dbReference type="STRING" id="306541.SAMN05421668_10746"/>
<keyword evidence="4" id="KW-1185">Reference proteome</keyword>
<dbReference type="EMBL" id="BJWJ01000013">
    <property type="protein sequence ID" value="GEM04529.1"/>
    <property type="molecule type" value="Genomic_DNA"/>
</dbReference>
<reference evidence="2 3" key="1">
    <citation type="submission" date="2016-10" db="EMBL/GenBank/DDBJ databases">
        <authorList>
            <person name="de Groot N.N."/>
        </authorList>
    </citation>
    <scope>NUCLEOTIDE SEQUENCE [LARGE SCALE GENOMIC DNA]</scope>
    <source>
        <strain evidence="2 3">DSM 17074</strain>
    </source>
</reference>
<gene>
    <name evidence="1" type="ORF">HMI01_15170</name>
    <name evidence="2" type="ORF">SAMN05421668_10746</name>
</gene>
<dbReference type="RefSeq" id="WP_089853421.1">
    <property type="nucleotide sequence ID" value="NZ_BJWJ01000013.1"/>
</dbReference>
<evidence type="ECO:0000313" key="2">
    <source>
        <dbReference type="EMBL" id="SFS70018.1"/>
    </source>
</evidence>
<protein>
    <submittedName>
        <fullName evidence="2">Uncharacterized protein</fullName>
    </submittedName>
</protein>
<dbReference type="AlphaFoldDB" id="A0A1I6RZU6"/>
<dbReference type="Proteomes" id="UP000199139">
    <property type="component" value="Unassembled WGS sequence"/>
</dbReference>
<dbReference type="Proteomes" id="UP000321773">
    <property type="component" value="Unassembled WGS sequence"/>
</dbReference>
<accession>A0A1I6RZU6</accession>
<sequence length="123" mass="14466">MNTNMIADAIYDFLITKHERVYRNSSPSSPTFPYVVYRIESVTDSTPSNDFYIYVDIYEDTNKSVRVMEDLADSIDNELNDLVMNTDGFNAHFMREGRQFVDGTELISEQVIFLRYNTRIYFK</sequence>
<evidence type="ECO:0000313" key="3">
    <source>
        <dbReference type="Proteomes" id="UP000199139"/>
    </source>
</evidence>
<evidence type="ECO:0000313" key="4">
    <source>
        <dbReference type="Proteomes" id="UP000321773"/>
    </source>
</evidence>
<reference evidence="1 4" key="2">
    <citation type="submission" date="2019-07" db="EMBL/GenBank/DDBJ databases">
        <title>Whole genome shotgun sequence of Halolactibacillus miurensis NBRC 100873.</title>
        <authorList>
            <person name="Hosoyama A."/>
            <person name="Uohara A."/>
            <person name="Ohji S."/>
            <person name="Ichikawa N."/>
        </authorList>
    </citation>
    <scope>NUCLEOTIDE SEQUENCE [LARGE SCALE GENOMIC DNA]</scope>
    <source>
        <strain evidence="1 4">NBRC 100873</strain>
    </source>
</reference>